<dbReference type="Pfam" id="PF01074">
    <property type="entry name" value="Glyco_hydro_38N"/>
    <property type="match status" value="1"/>
</dbReference>
<dbReference type="Pfam" id="PF12796">
    <property type="entry name" value="Ank_2"/>
    <property type="match status" value="1"/>
</dbReference>
<evidence type="ECO:0000259" key="10">
    <source>
        <dbReference type="PROSITE" id="PS50097"/>
    </source>
</evidence>
<dbReference type="InterPro" id="IPR011013">
    <property type="entry name" value="Gal_mutarotase_sf_dom"/>
</dbReference>
<keyword evidence="4" id="KW-0378">Hydrolase</keyword>
<feature type="compositionally biased region" description="Low complexity" evidence="9">
    <location>
        <begin position="937"/>
        <end position="956"/>
    </location>
</feature>
<comment type="similarity">
    <text evidence="2">Belongs to the glycosyl hydrolase 38 family.</text>
</comment>
<dbReference type="Proteomes" id="UP001150062">
    <property type="component" value="Unassembled WGS sequence"/>
</dbReference>
<proteinExistence type="inferred from homology"/>
<dbReference type="InterPro" id="IPR027291">
    <property type="entry name" value="Glyco_hydro_38_N_sf"/>
</dbReference>
<dbReference type="PROSITE" id="PS50097">
    <property type="entry name" value="BTB"/>
    <property type="match status" value="1"/>
</dbReference>
<feature type="domain" description="BTB" evidence="10">
    <location>
        <begin position="742"/>
        <end position="810"/>
    </location>
</feature>
<dbReference type="PANTHER" id="PTHR11607:SF3">
    <property type="entry name" value="LYSOSOMAL ALPHA-MANNOSIDASE"/>
    <property type="match status" value="1"/>
</dbReference>
<gene>
    <name evidence="11" type="ORF">M0813_29181</name>
</gene>
<name>A0ABQ8XR80_9EUKA</name>
<protein>
    <submittedName>
        <fullName evidence="11">Alpha-mannosidase</fullName>
    </submittedName>
</protein>
<feature type="region of interest" description="Disordered" evidence="9">
    <location>
        <begin position="873"/>
        <end position="971"/>
    </location>
</feature>
<organism evidence="11 12">
    <name type="scientific">Anaeramoeba flamelloides</name>
    <dbReference type="NCBI Taxonomy" id="1746091"/>
    <lineage>
        <taxon>Eukaryota</taxon>
        <taxon>Metamonada</taxon>
        <taxon>Anaeramoebidae</taxon>
        <taxon>Anaeramoeba</taxon>
    </lineage>
</organism>
<dbReference type="EMBL" id="JAOAOG010000269">
    <property type="protein sequence ID" value="KAJ6234589.1"/>
    <property type="molecule type" value="Genomic_DNA"/>
</dbReference>
<dbReference type="InterPro" id="IPR050843">
    <property type="entry name" value="Glycosyl_Hydrlase_38"/>
</dbReference>
<dbReference type="PANTHER" id="PTHR11607">
    <property type="entry name" value="ALPHA-MANNOSIDASE"/>
    <property type="match status" value="1"/>
</dbReference>
<dbReference type="Gene3D" id="1.20.1270.50">
    <property type="entry name" value="Glycoside hydrolase family 38, central domain"/>
    <property type="match status" value="1"/>
</dbReference>
<dbReference type="InterPro" id="IPR036770">
    <property type="entry name" value="Ankyrin_rpt-contain_sf"/>
</dbReference>
<dbReference type="InterPro" id="IPR013780">
    <property type="entry name" value="Glyco_hydro_b"/>
</dbReference>
<dbReference type="SUPFAM" id="SSF88688">
    <property type="entry name" value="Families 57/38 glycoside transferase middle domain"/>
    <property type="match status" value="1"/>
</dbReference>
<dbReference type="Gene3D" id="1.25.40.20">
    <property type="entry name" value="Ankyrin repeat-containing domain"/>
    <property type="match status" value="2"/>
</dbReference>
<dbReference type="Gene3D" id="2.70.98.30">
    <property type="entry name" value="Golgi alpha-mannosidase II, domain 4"/>
    <property type="match status" value="1"/>
</dbReference>
<dbReference type="Pfam" id="PF09261">
    <property type="entry name" value="Alpha-mann_mid"/>
    <property type="match status" value="1"/>
</dbReference>
<evidence type="ECO:0000256" key="3">
    <source>
        <dbReference type="ARBA" id="ARBA00022723"/>
    </source>
</evidence>
<dbReference type="SUPFAM" id="SSF88713">
    <property type="entry name" value="Glycoside hydrolase/deacetylase"/>
    <property type="match status" value="1"/>
</dbReference>
<dbReference type="InterPro" id="IPR000602">
    <property type="entry name" value="Glyco_hydro_38_N"/>
</dbReference>
<keyword evidence="12" id="KW-1185">Reference proteome</keyword>
<dbReference type="SUPFAM" id="SSF48403">
    <property type="entry name" value="Ankyrin repeat"/>
    <property type="match status" value="2"/>
</dbReference>
<reference evidence="11" key="1">
    <citation type="submission" date="2022-08" db="EMBL/GenBank/DDBJ databases">
        <title>Novel sulfate-reducing endosymbionts in the free-living metamonad Anaeramoeba.</title>
        <authorList>
            <person name="Jerlstrom-Hultqvist J."/>
            <person name="Cepicka I."/>
            <person name="Gallot-Lavallee L."/>
            <person name="Salas-Leiva D."/>
            <person name="Curtis B.A."/>
            <person name="Zahonova K."/>
            <person name="Pipaliya S."/>
            <person name="Dacks J."/>
            <person name="Roger A.J."/>
        </authorList>
    </citation>
    <scope>NUCLEOTIDE SEQUENCE</scope>
    <source>
        <strain evidence="11">Schooner1</strain>
    </source>
</reference>
<feature type="repeat" description="ANK" evidence="8">
    <location>
        <begin position="530"/>
        <end position="565"/>
    </location>
</feature>
<dbReference type="SUPFAM" id="SSF74650">
    <property type="entry name" value="Galactose mutarotase-like"/>
    <property type="match status" value="1"/>
</dbReference>
<evidence type="ECO:0000313" key="12">
    <source>
        <dbReference type="Proteomes" id="UP001150062"/>
    </source>
</evidence>
<dbReference type="Gene3D" id="2.60.40.1180">
    <property type="entry name" value="Golgi alpha-mannosidase II"/>
    <property type="match status" value="1"/>
</dbReference>
<dbReference type="Gene3D" id="3.20.110.10">
    <property type="entry name" value="Glycoside hydrolase 38, N terminal domain"/>
    <property type="match status" value="1"/>
</dbReference>
<dbReference type="Pfam" id="PF00651">
    <property type="entry name" value="BTB"/>
    <property type="match status" value="1"/>
</dbReference>
<dbReference type="InterPro" id="IPR037094">
    <property type="entry name" value="Glyco_hydro_38_cen_sf"/>
</dbReference>
<evidence type="ECO:0000256" key="4">
    <source>
        <dbReference type="ARBA" id="ARBA00022801"/>
    </source>
</evidence>
<evidence type="ECO:0000313" key="11">
    <source>
        <dbReference type="EMBL" id="KAJ6234589.1"/>
    </source>
</evidence>
<evidence type="ECO:0000256" key="1">
    <source>
        <dbReference type="ARBA" id="ARBA00001947"/>
    </source>
</evidence>
<dbReference type="SUPFAM" id="SSF54695">
    <property type="entry name" value="POZ domain"/>
    <property type="match status" value="1"/>
</dbReference>
<evidence type="ECO:0000256" key="5">
    <source>
        <dbReference type="ARBA" id="ARBA00022833"/>
    </source>
</evidence>
<feature type="compositionally biased region" description="Basic and acidic residues" evidence="9">
    <location>
        <begin position="873"/>
        <end position="882"/>
    </location>
</feature>
<dbReference type="InterPro" id="IPR002110">
    <property type="entry name" value="Ankyrin_rpt"/>
</dbReference>
<keyword evidence="5" id="KW-0862">Zinc</keyword>
<dbReference type="InterPro" id="IPR011330">
    <property type="entry name" value="Glyco_hydro/deAcase_b/a-brl"/>
</dbReference>
<dbReference type="Gene3D" id="2.60.40.1360">
    <property type="match status" value="1"/>
</dbReference>
<feature type="compositionally biased region" description="Basic and acidic residues" evidence="9">
    <location>
        <begin position="1566"/>
        <end position="1591"/>
    </location>
</feature>
<evidence type="ECO:0000256" key="8">
    <source>
        <dbReference type="PROSITE-ProRule" id="PRU00023"/>
    </source>
</evidence>
<evidence type="ECO:0000256" key="7">
    <source>
        <dbReference type="ARBA" id="ARBA00023295"/>
    </source>
</evidence>
<evidence type="ECO:0000256" key="9">
    <source>
        <dbReference type="SAM" id="MobiDB-lite"/>
    </source>
</evidence>
<feature type="compositionally biased region" description="Basic and acidic residues" evidence="9">
    <location>
        <begin position="957"/>
        <end position="968"/>
    </location>
</feature>
<dbReference type="InterPro" id="IPR011682">
    <property type="entry name" value="Glyco_hydro_38_C"/>
</dbReference>
<evidence type="ECO:0000256" key="6">
    <source>
        <dbReference type="ARBA" id="ARBA00023157"/>
    </source>
</evidence>
<dbReference type="PROSITE" id="PS50088">
    <property type="entry name" value="ANK_REPEAT"/>
    <property type="match status" value="1"/>
</dbReference>
<dbReference type="InterPro" id="IPR028995">
    <property type="entry name" value="Glyco_hydro_57/38_cen_sf"/>
</dbReference>
<keyword evidence="7" id="KW-0326">Glycosidase</keyword>
<comment type="cofactor">
    <cofactor evidence="1">
        <name>Zn(2+)</name>
        <dbReference type="ChEBI" id="CHEBI:29105"/>
    </cofactor>
</comment>
<dbReference type="InterPro" id="IPR015341">
    <property type="entry name" value="Glyco_hydro_38_cen"/>
</dbReference>
<feature type="region of interest" description="Disordered" evidence="9">
    <location>
        <begin position="1566"/>
        <end position="1593"/>
    </location>
</feature>
<dbReference type="InterPro" id="IPR000210">
    <property type="entry name" value="BTB/POZ_dom"/>
</dbReference>
<dbReference type="SMART" id="SM00248">
    <property type="entry name" value="ANK"/>
    <property type="match status" value="12"/>
</dbReference>
<keyword evidence="8" id="KW-0040">ANK repeat</keyword>
<dbReference type="CDD" id="cd18186">
    <property type="entry name" value="BTB_POZ_ZBTB_KLHL-like"/>
    <property type="match status" value="1"/>
</dbReference>
<comment type="caution">
    <text evidence="11">The sequence shown here is derived from an EMBL/GenBank/DDBJ whole genome shotgun (WGS) entry which is preliminary data.</text>
</comment>
<feature type="compositionally biased region" description="Low complexity" evidence="9">
    <location>
        <begin position="883"/>
        <end position="929"/>
    </location>
</feature>
<dbReference type="SMART" id="SM00225">
    <property type="entry name" value="BTB"/>
    <property type="match status" value="1"/>
</dbReference>
<dbReference type="Gene3D" id="3.30.710.10">
    <property type="entry name" value="Potassium Channel Kv1.1, Chain A"/>
    <property type="match status" value="1"/>
</dbReference>
<keyword evidence="3" id="KW-0479">Metal-binding</keyword>
<evidence type="ECO:0000256" key="2">
    <source>
        <dbReference type="ARBA" id="ARBA00009792"/>
    </source>
</evidence>
<accession>A0ABQ8XR80</accession>
<sequence length="1995" mass="230435">MEPNRIFFKKNAIEQKSSKTNLKTNNMNFFQPRKRQQQRQQFQNQQDPNLFLYEEELEPSQQKQKTTSQKKIPYIKSGSRSNWFEDYKRNKLEQELKRGRELNKFLLEGISDLKTHPDQLICRQNQKNLLMNLCQSGMVSLANVSGLIKRGADPNIVSNDDHKKTPLMMICSNSKVSREILLELIEQGNANVNLVSEEGKTALLYLCENRAVTVDLLGCLIESGADPKFVNSNTGQTALFCLCLNDSDAFECIQSIIVDHSCDPNKKDKFGSTPLFHLSHQKNGRLTANKLKSLVDNGAKLRTSTEHNSILVQLFRNHSINSQIVTYLVRDLQMGNEISKCMGANNRNCLFLLCSNNSINHKILVSLFSDNSITADPNCKDTYYKRTPLMALCSNSHITLKTLQVFLKLTQADPNLVNVDKYGESALSCLCSNSQVNPNLIQTLIDFGANCKKIDGKGKSALMAIGNNTSISIGTIKILIENGCDPNKRSQTDNSSAFSDLFCVINNQITHEIIKFYLKNGADPNSQNKYGYTPFHRIFQKLNLLNPENVKIMLEAGADPNVAETLKGNSPLLTLFSNIKNWDHNALKMIFLMVKYGANTQHKNFDNKSWNDFFSFQKEFTKNFVTNIMNINFNMLSSDFKNFFETGDFSDIKICGNILVHKLIIEKRLGLKFEIVDTILKQQDREVVSSLLNWVYSNEIPKSEKMLTLLHELFKKFQLPISHLSIALKDTLSELWNDDNSKDFTIIVENKPIKVHKMVLQARSQLFKGLFFSSKDSDELSQIKDYSGKSFEVVLLVMKYIYLGTVDLNLVESFDKKLINQLTDCVEYFATFLIRSRTKINITDEPKDDCQKTNEYWKKLYFEERARYENLRKQNGDYESNTKDTTPTPAIITPETETTTTESTDTEPTTATTPETKKATTTTTNPAKTTPEKKTTTTDPTTPEPKTTTTTTTTTTEDSRLQQKTSERTKKRNKLIQERMNNAKDSKYVVRLVPHTHLDPGWQKTAEEYYLKKVKPILNSVTKALMEDESLRFNWVETFFLQRWFRDEETSEQMKDNFRSLVENERMDLVGGGIVMSDNANVMYQDEIDQLTDGHTWLRENILLDEADNTRMPKYAWHIDPFGMSSYNPTLWSDMCLDGFVMFRVGYLENEGMAANKTLQFIWRSRPSYSSAPESSSDPLSGGRAHIPWQFTHTLGTSYWDVPSFHFEHDDSDEVTGVNIKDRAERFVALMKEKAETFQNNFLIQIYGCDFCYQQAYGRFLNMAWLMDYINSHPEEYDMDIQWATATEAFDELYAQDLEFPVSEPEKSFFPYIDGYGLYGDRFWTGYYSQRPKLKGLIRKMSNLARTADIFWSMGKRLAPDSRSDLVDHHFANVMNFRHAVGTAQHHDTITGTSPPQVLQDTFENLANAKAGVEPTMNWLLQGLQDSQGFEFKWSITNIEGSLQKSQSAIFVVLNNLAWKRNQWIQIPLHELESFSSFDVSKLEILYFQRQKMDSQDIAIINNHLYIYVMIDPLGFETFQISLGDYNQAHDQDTNANNNRNKKNNYNTLNTLSSEEPIIETEKEMETKMETETETEMEKQTETKTKRKMETETETEMEKEEYILSNKYYKITFDQKTGQISKIKNLKSNIETKFNQTFRFYRSVSDYSPWILSISKTPSKAVSRSRIKLKRYSSGKNGFIQEVHQPISDYVYQIVRLYENEPFIELDMKIGEVPELCQLVSSFETDWDTEKAFYTDAFGKKLFSEWKLKKEEHRRFTGEEYRPLVHTALIRNKREKTQLTLITDRGHGAASLKSGQLEIMYIRRDNYHDGRHYWNQDTSVTFQKTWVSFGTIQEEESKRAKNALLHNRPLSIMYSNYDQNLSTMSNPSFRGIQTQFPDYLHLLTMKQKSPNSQKFWLRVNNLITPETENSFVKKSIFSNLADLLQPKTVTEATETTLTGLSSVDSCKRKLWKSNLHDWQAVNPKQDTIKTQNLDEILELVPGEIRTFEVTFREND</sequence>
<dbReference type="SMART" id="SM00872">
    <property type="entry name" value="Alpha-mann_mid"/>
    <property type="match status" value="1"/>
</dbReference>
<keyword evidence="6" id="KW-1015">Disulfide bond</keyword>
<dbReference type="Pfam" id="PF07748">
    <property type="entry name" value="Glyco_hydro_38C"/>
    <property type="match status" value="1"/>
</dbReference>
<dbReference type="InterPro" id="IPR011333">
    <property type="entry name" value="SKP1/BTB/POZ_sf"/>
</dbReference>